<dbReference type="RefSeq" id="WP_215999222.1">
    <property type="nucleotide sequence ID" value="NZ_JAUFQI010000001.1"/>
</dbReference>
<dbReference type="Pfam" id="PF06426">
    <property type="entry name" value="SATase_N"/>
    <property type="match status" value="1"/>
</dbReference>
<dbReference type="EMBL" id="JBHRYN010000012">
    <property type="protein sequence ID" value="MFC3702153.1"/>
    <property type="molecule type" value="Genomic_DNA"/>
</dbReference>
<organism evidence="5 6">
    <name type="scientific">Reinekea marina</name>
    <dbReference type="NCBI Taxonomy" id="1310421"/>
    <lineage>
        <taxon>Bacteria</taxon>
        <taxon>Pseudomonadati</taxon>
        <taxon>Pseudomonadota</taxon>
        <taxon>Gammaproteobacteria</taxon>
        <taxon>Oceanospirillales</taxon>
        <taxon>Saccharospirillaceae</taxon>
        <taxon>Reinekea</taxon>
    </lineage>
</organism>
<dbReference type="CDD" id="cd03354">
    <property type="entry name" value="LbH_SAT"/>
    <property type="match status" value="1"/>
</dbReference>
<feature type="domain" description="Serine acetyltransferase N-terminal" evidence="4">
    <location>
        <begin position="4"/>
        <end position="35"/>
    </location>
</feature>
<dbReference type="NCBIfam" id="TIGR01172">
    <property type="entry name" value="cysE"/>
    <property type="match status" value="1"/>
</dbReference>
<dbReference type="InterPro" id="IPR053376">
    <property type="entry name" value="Serine_acetyltransferase"/>
</dbReference>
<protein>
    <recommendedName>
        <fullName evidence="1">Serine acetyltransferase</fullName>
    </recommendedName>
</protein>
<dbReference type="InterPro" id="IPR010493">
    <property type="entry name" value="Ser_AcTrfase_N"/>
</dbReference>
<dbReference type="GO" id="GO:0009001">
    <property type="term" value="F:serine O-acetyltransferase activity"/>
    <property type="evidence" value="ECO:0007669"/>
    <property type="project" value="UniProtKB-EC"/>
</dbReference>
<evidence type="ECO:0000259" key="4">
    <source>
        <dbReference type="Pfam" id="PF06426"/>
    </source>
</evidence>
<accession>A0ABV7WUK4</accession>
<keyword evidence="6" id="KW-1185">Reference proteome</keyword>
<dbReference type="PANTHER" id="PTHR42811">
    <property type="entry name" value="SERINE ACETYLTRANSFERASE"/>
    <property type="match status" value="1"/>
</dbReference>
<dbReference type="Proteomes" id="UP001595710">
    <property type="component" value="Unassembled WGS sequence"/>
</dbReference>
<evidence type="ECO:0000313" key="5">
    <source>
        <dbReference type="EMBL" id="MFC3702153.1"/>
    </source>
</evidence>
<dbReference type="InterPro" id="IPR001451">
    <property type="entry name" value="Hexapep"/>
</dbReference>
<sequence length="257" mass="28302">MFARLKDDIQSVFDRDPAARSWLEVLLNYPGLHAILFHRLSHRLWGWNLKVLARWVSQFSRWLTGIEIHPGAKVGRRFFIDHGMGVVIGETAEIGDDVTIYQGVTLGGTSWSKGKRHPTLEDGVIVGAGAKVLGPFTVGRNARVGSNAVVTKEVPENATVVGIPGRIVRQDGEKVSLLNDKQKEMAQKIGFDAYGGADMPDITAHAIKALLDHVQAQDERINNMCGAIKKMDKNFKSNGDLEINCDDFVSIEEADKS</sequence>
<evidence type="ECO:0000256" key="3">
    <source>
        <dbReference type="ARBA" id="ARBA00023315"/>
    </source>
</evidence>
<keyword evidence="3 5" id="KW-0012">Acyltransferase</keyword>
<reference evidence="6" key="1">
    <citation type="journal article" date="2019" name="Int. J. Syst. Evol. Microbiol.">
        <title>The Global Catalogue of Microorganisms (GCM) 10K type strain sequencing project: providing services to taxonomists for standard genome sequencing and annotation.</title>
        <authorList>
            <consortium name="The Broad Institute Genomics Platform"/>
            <consortium name="The Broad Institute Genome Sequencing Center for Infectious Disease"/>
            <person name="Wu L."/>
            <person name="Ma J."/>
        </authorList>
    </citation>
    <scope>NUCLEOTIDE SEQUENCE [LARGE SCALE GENOMIC DNA]</scope>
    <source>
        <strain evidence="6">CECT 8288</strain>
    </source>
</reference>
<evidence type="ECO:0000256" key="2">
    <source>
        <dbReference type="ARBA" id="ARBA00022679"/>
    </source>
</evidence>
<name>A0ABV7WUK4_9GAMM</name>
<dbReference type="InterPro" id="IPR005881">
    <property type="entry name" value="Ser_O-AcTrfase"/>
</dbReference>
<dbReference type="Pfam" id="PF00132">
    <property type="entry name" value="Hexapep"/>
    <property type="match status" value="1"/>
</dbReference>
<evidence type="ECO:0000313" key="6">
    <source>
        <dbReference type="Proteomes" id="UP001595710"/>
    </source>
</evidence>
<keyword evidence="2 5" id="KW-0808">Transferase</keyword>
<dbReference type="InterPro" id="IPR045304">
    <property type="entry name" value="LbH_SAT"/>
</dbReference>
<comment type="caution">
    <text evidence="5">The sequence shown here is derived from an EMBL/GenBank/DDBJ whole genome shotgun (WGS) entry which is preliminary data.</text>
</comment>
<dbReference type="NCBIfam" id="NF041874">
    <property type="entry name" value="EPS_EpsC"/>
    <property type="match status" value="1"/>
</dbReference>
<proteinExistence type="predicted"/>
<evidence type="ECO:0000256" key="1">
    <source>
        <dbReference type="ARBA" id="ARBA00018522"/>
    </source>
</evidence>
<gene>
    <name evidence="5" type="primary">cysE</name>
    <name evidence="5" type="ORF">ACFOND_10905</name>
</gene>